<proteinExistence type="predicted"/>
<accession>R9AYM4</accession>
<dbReference type="AlphaFoldDB" id="R9AYM4"/>
<evidence type="ECO:0000313" key="1">
    <source>
        <dbReference type="EMBL" id="EOR07283.1"/>
    </source>
</evidence>
<dbReference type="PATRIC" id="fig|1120927.3.peg.2105"/>
<protein>
    <submittedName>
        <fullName evidence="1">Uncharacterized protein</fullName>
    </submittedName>
</protein>
<gene>
    <name evidence="1" type="ORF">I593_02170</name>
</gene>
<sequence length="58" mass="6510">MSKNTRLIIEIDGDTQFSRCNFEGEKIGLTPLDPEVLKAVKAQLQDALLQVEDLLNHT</sequence>
<name>R9AYM4_9GAMM</name>
<comment type="caution">
    <text evidence="1">The sequence shown here is derived from an EMBL/GenBank/DDBJ whole genome shotgun (WGS) entry which is preliminary data.</text>
</comment>
<reference evidence="1 2" key="1">
    <citation type="submission" date="2013-03" db="EMBL/GenBank/DDBJ databases">
        <title>The Genome Sequence of Acinetobacter tandoii CIP 107469.</title>
        <authorList>
            <consortium name="The Broad Institute Genome Sequencing Platform"/>
            <consortium name="The Broad Institute Genome Sequencing Center for Infectious Disease"/>
            <person name="Cerqueira G."/>
            <person name="Feldgarden M."/>
            <person name="Courvalin P."/>
            <person name="Perichon B."/>
            <person name="Grillot-Courvalin C."/>
            <person name="Clermont D."/>
            <person name="Rocha E."/>
            <person name="Yoon E.-J."/>
            <person name="Nemec A."/>
            <person name="Walker B."/>
            <person name="Young S.K."/>
            <person name="Zeng Q."/>
            <person name="Gargeya S."/>
            <person name="Fitzgerald M."/>
            <person name="Haas B."/>
            <person name="Abouelleil A."/>
            <person name="Alvarado L."/>
            <person name="Arachchi H.M."/>
            <person name="Berlin A.M."/>
            <person name="Chapman S.B."/>
            <person name="Dewar J."/>
            <person name="Goldberg J."/>
            <person name="Griggs A."/>
            <person name="Gujja S."/>
            <person name="Hansen M."/>
            <person name="Howarth C."/>
            <person name="Imamovic A."/>
            <person name="Larimer J."/>
            <person name="McCowan C."/>
            <person name="Murphy C."/>
            <person name="Neiman D."/>
            <person name="Pearson M."/>
            <person name="Priest M."/>
            <person name="Roberts A."/>
            <person name="Saif S."/>
            <person name="Shea T."/>
            <person name="Sisk P."/>
            <person name="Sykes S."/>
            <person name="Wortman J."/>
            <person name="Nusbaum C."/>
            <person name="Birren B."/>
        </authorList>
    </citation>
    <scope>NUCLEOTIDE SEQUENCE [LARGE SCALE GENOMIC DNA]</scope>
    <source>
        <strain evidence="1 2">CIP 107469</strain>
    </source>
</reference>
<dbReference type="EMBL" id="AQFM01000037">
    <property type="protein sequence ID" value="EOR07283.1"/>
    <property type="molecule type" value="Genomic_DNA"/>
</dbReference>
<organism evidence="1 2">
    <name type="scientific">Acinetobacter tandoii DSM 14970 = CIP 107469</name>
    <dbReference type="NCBI Taxonomy" id="1120927"/>
    <lineage>
        <taxon>Bacteria</taxon>
        <taxon>Pseudomonadati</taxon>
        <taxon>Pseudomonadota</taxon>
        <taxon>Gammaproteobacteria</taxon>
        <taxon>Moraxellales</taxon>
        <taxon>Moraxellaceae</taxon>
        <taxon>Acinetobacter</taxon>
    </lineage>
</organism>
<evidence type="ECO:0000313" key="2">
    <source>
        <dbReference type="Proteomes" id="UP000016201"/>
    </source>
</evidence>
<keyword evidence="2" id="KW-1185">Reference proteome</keyword>
<dbReference type="RefSeq" id="WP_016167222.1">
    <property type="nucleotide sequence ID" value="NZ_JHZG01000017.1"/>
</dbReference>
<dbReference type="Proteomes" id="UP000016201">
    <property type="component" value="Unassembled WGS sequence"/>
</dbReference>
<dbReference type="eggNOG" id="ENOG5031S22">
    <property type="taxonomic scope" value="Bacteria"/>
</dbReference>